<dbReference type="InterPro" id="IPR000477">
    <property type="entry name" value="RT_dom"/>
</dbReference>
<evidence type="ECO:0000259" key="1">
    <source>
        <dbReference type="PROSITE" id="PS50878"/>
    </source>
</evidence>
<proteinExistence type="predicted"/>
<dbReference type="Pfam" id="PF00078">
    <property type="entry name" value="RVT_1"/>
    <property type="match status" value="1"/>
</dbReference>
<accession>V5GZ78</accession>
<name>V5GZ78_ANOGL</name>
<keyword evidence="2" id="KW-0548">Nucleotidyltransferase</keyword>
<gene>
    <name evidence="2" type="primary">RTBS</name>
</gene>
<organism evidence="2">
    <name type="scientific">Anoplophora glabripennis</name>
    <name type="common">Asian longhorn beetle</name>
    <name type="synonym">Anoplophora nobilis</name>
    <dbReference type="NCBI Taxonomy" id="217634"/>
    <lineage>
        <taxon>Eukaryota</taxon>
        <taxon>Metazoa</taxon>
        <taxon>Ecdysozoa</taxon>
        <taxon>Arthropoda</taxon>
        <taxon>Hexapoda</taxon>
        <taxon>Insecta</taxon>
        <taxon>Pterygota</taxon>
        <taxon>Neoptera</taxon>
        <taxon>Endopterygota</taxon>
        <taxon>Coleoptera</taxon>
        <taxon>Polyphaga</taxon>
        <taxon>Cucujiformia</taxon>
        <taxon>Chrysomeloidea</taxon>
        <taxon>Cerambycidae</taxon>
        <taxon>Lamiinae</taxon>
        <taxon>Lamiini</taxon>
        <taxon>Anoplophora</taxon>
    </lineage>
</organism>
<sequence>SLITTFAKIFEKTIKKRLVNYLEKYNIISEYQFGFKEAKSTEDALLRLTTQIHQAINNKKPALCIFVDLAKAFDTVSHVELSRLLGEIGIRGKPLSLFESYLTKRLQCVKIGNSFSDFKEVDYGVPQGTVLGPLFFNIYINDLFKLQTKGSVVGFADDTALFYSGENWEVLKKVVEEDFTLVLNWFSSRVLTVNLDKTHFIPFTAYRSNLPDYTFLTVMNNNLPIQIRLVEFVKYLGIYIDPHLKWEKHLHYITKKIRSMLPTFKRLVSILTLEQLKMLYYALVECHITYGLTIWGGAASVHAHALEIIQKHLIKIIFKKPYLYSSDSLFDETKFFDLNKLFCFKVLAKQYKRRDELKPIDHDYSTRHRETSFQVPKPRTAKFTKSYYYLGPKMYNLLPEDIKSCKSYTSFKKRLKIFLNENTKQDISNLLNSMQYILKSYLK</sequence>
<protein>
    <submittedName>
        <fullName evidence="2">Putative RNA-directed DNA polymerase</fullName>
    </submittedName>
</protein>
<dbReference type="GO" id="GO:0003964">
    <property type="term" value="F:RNA-directed DNA polymerase activity"/>
    <property type="evidence" value="ECO:0007669"/>
    <property type="project" value="UniProtKB-KW"/>
</dbReference>
<dbReference type="InterPro" id="IPR043502">
    <property type="entry name" value="DNA/RNA_pol_sf"/>
</dbReference>
<keyword evidence="2" id="KW-0808">Transferase</keyword>
<feature type="domain" description="Reverse transcriptase" evidence="1">
    <location>
        <begin position="1"/>
        <end position="240"/>
    </location>
</feature>
<evidence type="ECO:0000313" key="2">
    <source>
        <dbReference type="EMBL" id="JAB65788.1"/>
    </source>
</evidence>
<dbReference type="PANTHER" id="PTHR33332">
    <property type="entry name" value="REVERSE TRANSCRIPTASE DOMAIN-CONTAINING PROTEIN"/>
    <property type="match status" value="1"/>
</dbReference>
<dbReference type="CDD" id="cd01650">
    <property type="entry name" value="RT_nLTR_like"/>
    <property type="match status" value="1"/>
</dbReference>
<keyword evidence="2" id="KW-0695">RNA-directed DNA polymerase</keyword>
<feature type="non-terminal residue" evidence="2">
    <location>
        <position position="1"/>
    </location>
</feature>
<dbReference type="SUPFAM" id="SSF56672">
    <property type="entry name" value="DNA/RNA polymerases"/>
    <property type="match status" value="1"/>
</dbReference>
<dbReference type="AlphaFoldDB" id="V5GZ78"/>
<dbReference type="EMBL" id="GALX01002678">
    <property type="protein sequence ID" value="JAB65788.1"/>
    <property type="molecule type" value="Transcribed_RNA"/>
</dbReference>
<feature type="non-terminal residue" evidence="2">
    <location>
        <position position="443"/>
    </location>
</feature>
<reference evidence="2" key="1">
    <citation type="submission" date="2013-07" db="EMBL/GenBank/DDBJ databases">
        <title>Midgut Transcriptome Profiling of Anoplphora glabripennis, a Lignocellulose Degrading, Wood-Boring Cerambycid.</title>
        <authorList>
            <person name="Scully E.D."/>
            <person name="Hoover K."/>
            <person name="Carlson J.E."/>
            <person name="Tien M."/>
            <person name="Geib S.M."/>
        </authorList>
    </citation>
    <scope>NUCLEOTIDE SEQUENCE</scope>
</reference>
<dbReference type="PROSITE" id="PS50878">
    <property type="entry name" value="RT_POL"/>
    <property type="match status" value="1"/>
</dbReference>